<dbReference type="AlphaFoldDB" id="A0A8J1XS83"/>
<dbReference type="GO" id="GO:0000981">
    <property type="term" value="F:DNA-binding transcription factor activity, RNA polymerase II-specific"/>
    <property type="evidence" value="ECO:0007669"/>
    <property type="project" value="TreeGrafter"/>
</dbReference>
<dbReference type="GO" id="GO:0032502">
    <property type="term" value="P:developmental process"/>
    <property type="evidence" value="ECO:0007669"/>
    <property type="project" value="TreeGrafter"/>
</dbReference>
<dbReference type="GO" id="GO:0000977">
    <property type="term" value="F:RNA polymerase II transcription regulatory region sequence-specific DNA binding"/>
    <property type="evidence" value="ECO:0007669"/>
    <property type="project" value="TreeGrafter"/>
</dbReference>
<dbReference type="PANTHER" id="PTHR23349">
    <property type="entry name" value="BASIC HELIX-LOOP-HELIX TRANSCRIPTION FACTOR, TWIST"/>
    <property type="match status" value="1"/>
</dbReference>
<feature type="compositionally biased region" description="Polar residues" evidence="1">
    <location>
        <begin position="203"/>
        <end position="222"/>
    </location>
</feature>
<dbReference type="GO" id="GO:0046983">
    <property type="term" value="F:protein dimerization activity"/>
    <property type="evidence" value="ECO:0007669"/>
    <property type="project" value="InterPro"/>
</dbReference>
<keyword evidence="3" id="KW-1185">Reference proteome</keyword>
<protein>
    <submittedName>
        <fullName evidence="2">Uncharacterized protein</fullName>
    </submittedName>
</protein>
<dbReference type="SUPFAM" id="SSF47459">
    <property type="entry name" value="HLH, helix-loop-helix DNA-binding domain"/>
    <property type="match status" value="1"/>
</dbReference>
<proteinExistence type="predicted"/>
<reference evidence="2" key="1">
    <citation type="submission" date="2022-03" db="EMBL/GenBank/DDBJ databases">
        <authorList>
            <person name="Martin C."/>
        </authorList>
    </citation>
    <scope>NUCLEOTIDE SEQUENCE</scope>
</reference>
<dbReference type="SMART" id="SM00353">
    <property type="entry name" value="HLH"/>
    <property type="match status" value="1"/>
</dbReference>
<evidence type="ECO:0000313" key="3">
    <source>
        <dbReference type="Proteomes" id="UP000749559"/>
    </source>
</evidence>
<dbReference type="PANTHER" id="PTHR23349:SF63">
    <property type="entry name" value="FER3-LIKE PROTEIN"/>
    <property type="match status" value="1"/>
</dbReference>
<comment type="caution">
    <text evidence="2">The sequence shown here is derived from an EMBL/GenBank/DDBJ whole genome shotgun (WGS) entry which is preliminary data.</text>
</comment>
<evidence type="ECO:0000313" key="2">
    <source>
        <dbReference type="EMBL" id="CAH1790160.1"/>
    </source>
</evidence>
<dbReference type="PROSITE" id="PS50888">
    <property type="entry name" value="BHLH"/>
    <property type="match status" value="1"/>
</dbReference>
<name>A0A8J1XS83_OWEFU</name>
<dbReference type="InterPro" id="IPR050283">
    <property type="entry name" value="E-box_TF_Regulators"/>
</dbReference>
<gene>
    <name evidence="2" type="ORF">OFUS_LOCUS15408</name>
</gene>
<dbReference type="InterPro" id="IPR036638">
    <property type="entry name" value="HLH_DNA-bd_sf"/>
</dbReference>
<dbReference type="Pfam" id="PF00010">
    <property type="entry name" value="HLH"/>
    <property type="match status" value="1"/>
</dbReference>
<dbReference type="Gene3D" id="4.10.280.10">
    <property type="entry name" value="Helix-loop-helix DNA-binding domain"/>
    <property type="match status" value="1"/>
</dbReference>
<feature type="region of interest" description="Disordered" evidence="1">
    <location>
        <begin position="187"/>
        <end position="222"/>
    </location>
</feature>
<dbReference type="Proteomes" id="UP000749559">
    <property type="component" value="Unassembled WGS sequence"/>
</dbReference>
<accession>A0A8J1XS83</accession>
<evidence type="ECO:0000256" key="1">
    <source>
        <dbReference type="SAM" id="MobiDB-lite"/>
    </source>
</evidence>
<dbReference type="CDD" id="cd11415">
    <property type="entry name" value="bHLH_TS_FERD3L_NATO3"/>
    <property type="match status" value="1"/>
</dbReference>
<organism evidence="2 3">
    <name type="scientific">Owenia fusiformis</name>
    <name type="common">Polychaete worm</name>
    <dbReference type="NCBI Taxonomy" id="6347"/>
    <lineage>
        <taxon>Eukaryota</taxon>
        <taxon>Metazoa</taxon>
        <taxon>Spiralia</taxon>
        <taxon>Lophotrochozoa</taxon>
        <taxon>Annelida</taxon>
        <taxon>Polychaeta</taxon>
        <taxon>Sedentaria</taxon>
        <taxon>Canalipalpata</taxon>
        <taxon>Sabellida</taxon>
        <taxon>Oweniida</taxon>
        <taxon>Oweniidae</taxon>
        <taxon>Owenia</taxon>
    </lineage>
</organism>
<dbReference type="InterPro" id="IPR011598">
    <property type="entry name" value="bHLH_dom"/>
</dbReference>
<dbReference type="OrthoDB" id="10048995at2759"/>
<dbReference type="EMBL" id="CAIIXF020000007">
    <property type="protein sequence ID" value="CAH1790160.1"/>
    <property type="molecule type" value="Genomic_DNA"/>
</dbReference>
<sequence>MDLSRAYNGSAFSEYYGGQPQYYPSGFTDPTRAASAYNSYDVYTAARTSLAAGAAYGAAGLSVSQPASPWSSLATWDPKVASSQITGWLATGNVQGVGQGQPMKRKRKTTPSQRMAANIRERRRMCSLNTAFERLRRRVPVFPHEKRLSRIQTLRLAITYISFMSELLTGQDMNTMMKQTITEQKPVVWQPYDDTDDADLTDSSPPQGNTPTNGYIDTNQQI</sequence>